<evidence type="ECO:0000313" key="2">
    <source>
        <dbReference type="Proteomes" id="UP001629392"/>
    </source>
</evidence>
<protein>
    <recommendedName>
        <fullName evidence="3">DUF2384 domain-containing protein</fullName>
    </recommendedName>
</protein>
<evidence type="ECO:0008006" key="3">
    <source>
        <dbReference type="Google" id="ProtNLM"/>
    </source>
</evidence>
<name>A0ABW9EQA6_9BURK</name>
<gene>
    <name evidence="1" type="ORF">PQQ73_33155</name>
</gene>
<proteinExistence type="predicted"/>
<dbReference type="EMBL" id="JAQQCL010000040">
    <property type="protein sequence ID" value="MFM0721158.1"/>
    <property type="molecule type" value="Genomic_DNA"/>
</dbReference>
<sequence>MTTHSERELPTTAAIEFRDKLLEKGWPDDRRVAELVGEAPRPGVATYAAQARASGALLGVWCAPGHCFVYPDFQFNSSGFVRKEVAELLAVLPSEDDRGGWRRTFWLYSPHALLDERAPAEIFMDDPARVIAVARDEFLDDPVATW</sequence>
<reference evidence="1 2" key="1">
    <citation type="journal article" date="2024" name="Chem. Sci.">
        <title>Discovery of megapolipeptins by genome mining of a Burkholderiales bacteria collection.</title>
        <authorList>
            <person name="Paulo B.S."/>
            <person name="Recchia M.J.J."/>
            <person name="Lee S."/>
            <person name="Fergusson C.H."/>
            <person name="Romanowski S.B."/>
            <person name="Hernandez A."/>
            <person name="Krull N."/>
            <person name="Liu D.Y."/>
            <person name="Cavanagh H."/>
            <person name="Bos A."/>
            <person name="Gray C.A."/>
            <person name="Murphy B.T."/>
            <person name="Linington R.G."/>
            <person name="Eustaquio A.S."/>
        </authorList>
    </citation>
    <scope>NUCLEOTIDE SEQUENCE [LARGE SCALE GENOMIC DNA]</scope>
    <source>
        <strain evidence="1 2">RL17-350-BIC-E</strain>
    </source>
</reference>
<keyword evidence="2" id="KW-1185">Reference proteome</keyword>
<dbReference type="Proteomes" id="UP001629392">
    <property type="component" value="Unassembled WGS sequence"/>
</dbReference>
<accession>A0ABW9EQA6</accession>
<dbReference type="RefSeq" id="WP_408157206.1">
    <property type="nucleotide sequence ID" value="NZ_JAQQCL010000040.1"/>
</dbReference>
<organism evidence="1 2">
    <name type="scientific">Paraburkholderia strydomiana</name>
    <dbReference type="NCBI Taxonomy" id="1245417"/>
    <lineage>
        <taxon>Bacteria</taxon>
        <taxon>Pseudomonadati</taxon>
        <taxon>Pseudomonadota</taxon>
        <taxon>Betaproteobacteria</taxon>
        <taxon>Burkholderiales</taxon>
        <taxon>Burkholderiaceae</taxon>
        <taxon>Paraburkholderia</taxon>
    </lineage>
</organism>
<evidence type="ECO:0000313" key="1">
    <source>
        <dbReference type="EMBL" id="MFM0721158.1"/>
    </source>
</evidence>
<comment type="caution">
    <text evidence="1">The sequence shown here is derived from an EMBL/GenBank/DDBJ whole genome shotgun (WGS) entry which is preliminary data.</text>
</comment>